<dbReference type="Proteomes" id="UP000076927">
    <property type="component" value="Chromosome"/>
</dbReference>
<organism evidence="1 2">
    <name type="scientific">Paenibacillus swuensis</name>
    <dbReference type="NCBI Taxonomy" id="1178515"/>
    <lineage>
        <taxon>Bacteria</taxon>
        <taxon>Bacillati</taxon>
        <taxon>Bacillota</taxon>
        <taxon>Bacilli</taxon>
        <taxon>Bacillales</taxon>
        <taxon>Paenibacillaceae</taxon>
        <taxon>Paenibacillus</taxon>
    </lineage>
</organism>
<dbReference type="KEGG" id="pswu:SY83_05275"/>
<accession>A0A172TFU0</accession>
<reference evidence="1 2" key="1">
    <citation type="submission" date="2015-01" db="EMBL/GenBank/DDBJ databases">
        <title>Paenibacillus swuensis/DY6/whole genome sequencing.</title>
        <authorList>
            <person name="Kim M.K."/>
            <person name="Srinivasan S."/>
            <person name="Lee J.-J."/>
        </authorList>
    </citation>
    <scope>NUCLEOTIDE SEQUENCE [LARGE SCALE GENOMIC DNA]</scope>
    <source>
        <strain evidence="1 2">DY6</strain>
    </source>
</reference>
<dbReference type="EMBL" id="CP011388">
    <property type="protein sequence ID" value="ANE45806.1"/>
    <property type="molecule type" value="Genomic_DNA"/>
</dbReference>
<dbReference type="AlphaFoldDB" id="A0A172TFU0"/>
<evidence type="ECO:0000313" key="1">
    <source>
        <dbReference type="EMBL" id="ANE45806.1"/>
    </source>
</evidence>
<keyword evidence="2" id="KW-1185">Reference proteome</keyword>
<proteinExistence type="predicted"/>
<sequence>MMRYIGVLLIMLVFSGCFGGERQNQKPVPDPDDIRTDSTTITLTPVELFKGESAKFQPFLGAMSGAFKLSYEGAKPNLQLDIDIWQNGKKLRGAGSVGDVFFSSNEQAVREVEVIISMETVIGKEDEERIKIGTYRDSGSALMTYSVPRDAKLKMRGLMQNYNPVTFSADETVHVWGVQATSKDHMITGDFSPEAMNRLEWAVIFTLRSK</sequence>
<dbReference type="PROSITE" id="PS51257">
    <property type="entry name" value="PROKAR_LIPOPROTEIN"/>
    <property type="match status" value="1"/>
</dbReference>
<evidence type="ECO:0000313" key="2">
    <source>
        <dbReference type="Proteomes" id="UP000076927"/>
    </source>
</evidence>
<name>A0A172TFU0_9BACL</name>
<protein>
    <submittedName>
        <fullName evidence="1">Uncharacterized protein</fullName>
    </submittedName>
</protein>
<dbReference type="OrthoDB" id="1806265at2"/>
<gene>
    <name evidence="1" type="ORF">SY83_05275</name>
</gene>
<dbReference type="RefSeq" id="WP_068604911.1">
    <property type="nucleotide sequence ID" value="NZ_CP011388.1"/>
</dbReference>
<dbReference type="PATRIC" id="fig|1178515.4.peg.1071"/>